<evidence type="ECO:0000256" key="1">
    <source>
        <dbReference type="ARBA" id="ARBA00004651"/>
    </source>
</evidence>
<dbReference type="PANTHER" id="PTHR43744:SF12">
    <property type="entry name" value="ABC TRANSPORTER PERMEASE PROTEIN MG189-RELATED"/>
    <property type="match status" value="1"/>
</dbReference>
<evidence type="ECO:0000256" key="3">
    <source>
        <dbReference type="ARBA" id="ARBA00022475"/>
    </source>
</evidence>
<comment type="similarity">
    <text evidence="7">Belongs to the binding-protein-dependent transport system permease family.</text>
</comment>
<gene>
    <name evidence="9" type="ORF">F4Y42_12965</name>
</gene>
<dbReference type="SUPFAM" id="SSF161098">
    <property type="entry name" value="MetI-like"/>
    <property type="match status" value="1"/>
</dbReference>
<feature type="transmembrane region" description="Helical" evidence="7">
    <location>
        <begin position="146"/>
        <end position="168"/>
    </location>
</feature>
<dbReference type="Pfam" id="PF00528">
    <property type="entry name" value="BPD_transp_1"/>
    <property type="match status" value="1"/>
</dbReference>
<dbReference type="GO" id="GO:0055085">
    <property type="term" value="P:transmembrane transport"/>
    <property type="evidence" value="ECO:0007669"/>
    <property type="project" value="InterPro"/>
</dbReference>
<feature type="transmembrane region" description="Helical" evidence="7">
    <location>
        <begin position="73"/>
        <end position="100"/>
    </location>
</feature>
<keyword evidence="4 7" id="KW-0812">Transmembrane</keyword>
<dbReference type="AlphaFoldDB" id="A0A6B0YW41"/>
<feature type="domain" description="ABC transmembrane type-1" evidence="8">
    <location>
        <begin position="77"/>
        <end position="268"/>
    </location>
</feature>
<dbReference type="GO" id="GO:0005886">
    <property type="term" value="C:plasma membrane"/>
    <property type="evidence" value="ECO:0007669"/>
    <property type="project" value="UniProtKB-SubCell"/>
</dbReference>
<organism evidence="9">
    <name type="scientific">Caldilineaceae bacterium SB0664_bin_27</name>
    <dbReference type="NCBI Taxonomy" id="2605260"/>
    <lineage>
        <taxon>Bacteria</taxon>
        <taxon>Bacillati</taxon>
        <taxon>Chloroflexota</taxon>
        <taxon>Caldilineae</taxon>
        <taxon>Caldilineales</taxon>
        <taxon>Caldilineaceae</taxon>
    </lineage>
</organism>
<comment type="caution">
    <text evidence="9">The sequence shown here is derived from an EMBL/GenBank/DDBJ whole genome shotgun (WGS) entry which is preliminary data.</text>
</comment>
<evidence type="ECO:0000256" key="4">
    <source>
        <dbReference type="ARBA" id="ARBA00022692"/>
    </source>
</evidence>
<dbReference type="InterPro" id="IPR000515">
    <property type="entry name" value="MetI-like"/>
</dbReference>
<evidence type="ECO:0000256" key="6">
    <source>
        <dbReference type="ARBA" id="ARBA00023136"/>
    </source>
</evidence>
<dbReference type="PANTHER" id="PTHR43744">
    <property type="entry name" value="ABC TRANSPORTER PERMEASE PROTEIN MG189-RELATED-RELATED"/>
    <property type="match status" value="1"/>
</dbReference>
<evidence type="ECO:0000259" key="8">
    <source>
        <dbReference type="PROSITE" id="PS50928"/>
    </source>
</evidence>
<feature type="transmembrane region" description="Helical" evidence="7">
    <location>
        <begin position="247"/>
        <end position="268"/>
    </location>
</feature>
<keyword evidence="2 7" id="KW-0813">Transport</keyword>
<evidence type="ECO:0000256" key="2">
    <source>
        <dbReference type="ARBA" id="ARBA00022448"/>
    </source>
</evidence>
<feature type="transmembrane region" description="Helical" evidence="7">
    <location>
        <begin position="112"/>
        <end position="134"/>
    </location>
</feature>
<feature type="transmembrane region" description="Helical" evidence="7">
    <location>
        <begin position="16"/>
        <end position="37"/>
    </location>
</feature>
<dbReference type="InterPro" id="IPR035906">
    <property type="entry name" value="MetI-like_sf"/>
</dbReference>
<feature type="transmembrane region" description="Helical" evidence="7">
    <location>
        <begin position="189"/>
        <end position="211"/>
    </location>
</feature>
<evidence type="ECO:0000256" key="5">
    <source>
        <dbReference type="ARBA" id="ARBA00022989"/>
    </source>
</evidence>
<dbReference type="PROSITE" id="PS50928">
    <property type="entry name" value="ABC_TM1"/>
    <property type="match status" value="1"/>
</dbReference>
<keyword evidence="6 7" id="KW-0472">Membrane</keyword>
<dbReference type="CDD" id="cd06261">
    <property type="entry name" value="TM_PBP2"/>
    <property type="match status" value="1"/>
</dbReference>
<evidence type="ECO:0000313" key="9">
    <source>
        <dbReference type="EMBL" id="MXY94345.1"/>
    </source>
</evidence>
<evidence type="ECO:0000256" key="7">
    <source>
        <dbReference type="RuleBase" id="RU363032"/>
    </source>
</evidence>
<sequence length="284" mass="32318">MVDREEKYIGSISGKLAAYILLAFGALVSLMPLYWLVMTSLRPAGAEFTYPPEWIPSSFHPENYPVAWRRAPFWLFTFNSVLVTFLATLGTLLTASMAAYAFARVPFYGRNVWFGLTLSTMMLPWAVTLIPRFLLFKYMQLFDSLWPLFLPFWFGGGGFYIFLIRQFIMTLPVEMEEAAVVDGASRVRIFFMITMPLTKPAIAAVGVFSFIHHWNDFISPLIYTNREETRTLALGLRYFGDEQFTEFRLIMAVATLMLVPVLVVFFAANKYFVSGVALSGLAGR</sequence>
<dbReference type="EMBL" id="VXRG01000107">
    <property type="protein sequence ID" value="MXY94345.1"/>
    <property type="molecule type" value="Genomic_DNA"/>
</dbReference>
<proteinExistence type="inferred from homology"/>
<reference evidence="9" key="1">
    <citation type="submission" date="2019-09" db="EMBL/GenBank/DDBJ databases">
        <title>Characterisation of the sponge microbiome using genome-centric metagenomics.</title>
        <authorList>
            <person name="Engelberts J.P."/>
            <person name="Robbins S.J."/>
            <person name="De Goeij J.M."/>
            <person name="Aranda M."/>
            <person name="Bell S.C."/>
            <person name="Webster N.S."/>
        </authorList>
    </citation>
    <scope>NUCLEOTIDE SEQUENCE</scope>
    <source>
        <strain evidence="9">SB0664_bin_27</strain>
    </source>
</reference>
<protein>
    <submittedName>
        <fullName evidence="9">Carbohydrate ABC transporter permease</fullName>
    </submittedName>
</protein>
<accession>A0A6B0YW41</accession>
<name>A0A6B0YW41_9CHLR</name>
<dbReference type="Gene3D" id="1.10.3720.10">
    <property type="entry name" value="MetI-like"/>
    <property type="match status" value="1"/>
</dbReference>
<keyword evidence="3" id="KW-1003">Cell membrane</keyword>
<comment type="subcellular location">
    <subcellularLocation>
        <location evidence="1 7">Cell membrane</location>
        <topology evidence="1 7">Multi-pass membrane protein</topology>
    </subcellularLocation>
</comment>
<keyword evidence="5 7" id="KW-1133">Transmembrane helix</keyword>